<gene>
    <name evidence="2" type="ORF">BDV95DRAFT_613243</name>
</gene>
<accession>A0A7C8MEA4</accession>
<evidence type="ECO:0000313" key="3">
    <source>
        <dbReference type="Proteomes" id="UP000481861"/>
    </source>
</evidence>
<feature type="compositionally biased region" description="Basic and acidic residues" evidence="1">
    <location>
        <begin position="61"/>
        <end position="76"/>
    </location>
</feature>
<feature type="compositionally biased region" description="Polar residues" evidence="1">
    <location>
        <begin position="120"/>
        <end position="132"/>
    </location>
</feature>
<feature type="compositionally biased region" description="Basic and acidic residues" evidence="1">
    <location>
        <begin position="135"/>
        <end position="144"/>
    </location>
</feature>
<keyword evidence="3" id="KW-1185">Reference proteome</keyword>
<sequence>MARAGKEVTWEALNDLEARENEEPEPIDMAVQNETTAFEGAEKVERQIKEKGVADLKHMPHTMFEQKKKEADDKAKAERKHAQATARMHNQGTTTVKGDKRKTTLVFDKLPVPQREGTKQAATNQQSQLSPKSQRKADLDDKARNGGRTKKGGKTSLAAKMKEWNGGRTAKKEKKKE</sequence>
<protein>
    <submittedName>
        <fullName evidence="2">Uncharacterized protein</fullName>
    </submittedName>
</protein>
<dbReference type="Proteomes" id="UP000481861">
    <property type="component" value="Unassembled WGS sequence"/>
</dbReference>
<evidence type="ECO:0000256" key="1">
    <source>
        <dbReference type="SAM" id="MobiDB-lite"/>
    </source>
</evidence>
<reference evidence="2 3" key="1">
    <citation type="submission" date="2020-01" db="EMBL/GenBank/DDBJ databases">
        <authorList>
            <consortium name="DOE Joint Genome Institute"/>
            <person name="Haridas S."/>
            <person name="Albert R."/>
            <person name="Binder M."/>
            <person name="Bloem J."/>
            <person name="Labutti K."/>
            <person name="Salamov A."/>
            <person name="Andreopoulos B."/>
            <person name="Baker S.E."/>
            <person name="Barry K."/>
            <person name="Bills G."/>
            <person name="Bluhm B.H."/>
            <person name="Cannon C."/>
            <person name="Castanera R."/>
            <person name="Culley D.E."/>
            <person name="Daum C."/>
            <person name="Ezra D."/>
            <person name="Gonzalez J.B."/>
            <person name="Henrissat B."/>
            <person name="Kuo A."/>
            <person name="Liang C."/>
            <person name="Lipzen A."/>
            <person name="Lutzoni F."/>
            <person name="Magnuson J."/>
            <person name="Mondo S."/>
            <person name="Nolan M."/>
            <person name="Ohm R."/>
            <person name="Pangilinan J."/>
            <person name="Park H.-J.H."/>
            <person name="Ramirez L."/>
            <person name="Alfaro M."/>
            <person name="Sun H."/>
            <person name="Tritt A."/>
            <person name="Yoshinaga Y."/>
            <person name="Zwiers L.-H.L."/>
            <person name="Turgeon B.G."/>
            <person name="Goodwin S.B."/>
            <person name="Spatafora J.W."/>
            <person name="Crous P.W."/>
            <person name="Grigoriev I.V."/>
        </authorList>
    </citation>
    <scope>NUCLEOTIDE SEQUENCE [LARGE SCALE GENOMIC DNA]</scope>
    <source>
        <strain evidence="2 3">CBS 611.86</strain>
    </source>
</reference>
<dbReference type="AlphaFoldDB" id="A0A7C8MEA4"/>
<proteinExistence type="predicted"/>
<comment type="caution">
    <text evidence="2">The sequence shown here is derived from an EMBL/GenBank/DDBJ whole genome shotgun (WGS) entry which is preliminary data.</text>
</comment>
<evidence type="ECO:0000313" key="2">
    <source>
        <dbReference type="EMBL" id="KAF2864885.1"/>
    </source>
</evidence>
<organism evidence="2 3">
    <name type="scientific">Massariosphaeria phaeospora</name>
    <dbReference type="NCBI Taxonomy" id="100035"/>
    <lineage>
        <taxon>Eukaryota</taxon>
        <taxon>Fungi</taxon>
        <taxon>Dikarya</taxon>
        <taxon>Ascomycota</taxon>
        <taxon>Pezizomycotina</taxon>
        <taxon>Dothideomycetes</taxon>
        <taxon>Pleosporomycetidae</taxon>
        <taxon>Pleosporales</taxon>
        <taxon>Pleosporales incertae sedis</taxon>
        <taxon>Massariosphaeria</taxon>
    </lineage>
</organism>
<feature type="region of interest" description="Disordered" evidence="1">
    <location>
        <begin position="61"/>
        <end position="177"/>
    </location>
</feature>
<name>A0A7C8MEA4_9PLEO</name>
<dbReference type="EMBL" id="JAADJZ010000039">
    <property type="protein sequence ID" value="KAF2864885.1"/>
    <property type="molecule type" value="Genomic_DNA"/>
</dbReference>